<evidence type="ECO:0000256" key="6">
    <source>
        <dbReference type="ARBA" id="ARBA00038076"/>
    </source>
</evidence>
<reference evidence="11" key="1">
    <citation type="submission" date="2016-11" db="EMBL/GenBank/DDBJ databases">
        <authorList>
            <person name="Varghese N."/>
            <person name="Submissions S."/>
        </authorList>
    </citation>
    <scope>NUCLEOTIDE SEQUENCE [LARGE SCALE GENOMIC DNA]</scope>
    <source>
        <strain evidence="11">DSM 27370</strain>
    </source>
</reference>
<dbReference type="RefSeq" id="WP_062175497.1">
    <property type="nucleotide sequence ID" value="NZ_BBXL01000001.1"/>
</dbReference>
<evidence type="ECO:0000256" key="3">
    <source>
        <dbReference type="ARBA" id="ARBA00022692"/>
    </source>
</evidence>
<comment type="similarity">
    <text evidence="6">Belongs to the ABC-4 integral membrane protein family.</text>
</comment>
<organism evidence="10 11">
    <name type="scientific">Dysgonomonas macrotermitis</name>
    <dbReference type="NCBI Taxonomy" id="1346286"/>
    <lineage>
        <taxon>Bacteria</taxon>
        <taxon>Pseudomonadati</taxon>
        <taxon>Bacteroidota</taxon>
        <taxon>Bacteroidia</taxon>
        <taxon>Bacteroidales</taxon>
        <taxon>Dysgonomonadaceae</taxon>
        <taxon>Dysgonomonas</taxon>
    </lineage>
</organism>
<dbReference type="Pfam" id="PF12704">
    <property type="entry name" value="MacB_PCD"/>
    <property type="match status" value="1"/>
</dbReference>
<dbReference type="InterPro" id="IPR003838">
    <property type="entry name" value="ABC3_permease_C"/>
</dbReference>
<dbReference type="GO" id="GO:0022857">
    <property type="term" value="F:transmembrane transporter activity"/>
    <property type="evidence" value="ECO:0007669"/>
    <property type="project" value="TreeGrafter"/>
</dbReference>
<keyword evidence="2" id="KW-1003">Cell membrane</keyword>
<sequence length="418" mass="46267">MFDLDKWQEIWNTITANKVRSIMTGFGVFWGIFMLVLLVGIGNAFEGGVMKSVKGFATNSCFFWTNATSEPYKGFRKGRRWVMNNRDIETIKSQVKGVEEISPMLFGESSSKNVVWGRKSTGAQVTGVYPGHFNIQTQTVLHGRLFNDLDIQNQSKVALLGRTVAQNLFDKDKNPVGEYIRVNGIYFQVVGVIRPNSQAQVGGDALTSVYLPFSTMQKAFNRGDTIYFMAATAKPDVPVTLIEKQIKDVIKKNHSIAPNDDKASRSFNMEQEFKTFQNLFLGIRWLIWFVGIGTLLSGIIGVSNIMLVTVRERTREIGVRRALGAKPIAILTQVISESFVLTFIAGFGGLFLGAIILEMISMGMQGAPDDGMVFIPPFVSFGTAMISMSILVFSGLLAGFIPAMRAMSIKAIDAIREE</sequence>
<feature type="transmembrane region" description="Helical" evidence="7">
    <location>
        <begin position="328"/>
        <end position="357"/>
    </location>
</feature>
<evidence type="ECO:0000313" key="10">
    <source>
        <dbReference type="EMBL" id="SHE47763.1"/>
    </source>
</evidence>
<dbReference type="EMBL" id="FQUC01000001">
    <property type="protein sequence ID" value="SHE47763.1"/>
    <property type="molecule type" value="Genomic_DNA"/>
</dbReference>
<dbReference type="InterPro" id="IPR025857">
    <property type="entry name" value="MacB_PCD"/>
</dbReference>
<dbReference type="PANTHER" id="PTHR30572">
    <property type="entry name" value="MEMBRANE COMPONENT OF TRANSPORTER-RELATED"/>
    <property type="match status" value="1"/>
</dbReference>
<keyword evidence="4 7" id="KW-1133">Transmembrane helix</keyword>
<comment type="subcellular location">
    <subcellularLocation>
        <location evidence="1">Cell membrane</location>
        <topology evidence="1">Multi-pass membrane protein</topology>
    </subcellularLocation>
</comment>
<name>A0A1M4TTI6_9BACT</name>
<evidence type="ECO:0000259" key="8">
    <source>
        <dbReference type="Pfam" id="PF02687"/>
    </source>
</evidence>
<keyword evidence="3 7" id="KW-0812">Transmembrane</keyword>
<evidence type="ECO:0000256" key="4">
    <source>
        <dbReference type="ARBA" id="ARBA00022989"/>
    </source>
</evidence>
<feature type="transmembrane region" description="Helical" evidence="7">
    <location>
        <begin position="21"/>
        <end position="45"/>
    </location>
</feature>
<keyword evidence="11" id="KW-1185">Reference proteome</keyword>
<dbReference type="PANTHER" id="PTHR30572:SF4">
    <property type="entry name" value="ABC TRANSPORTER PERMEASE YTRF"/>
    <property type="match status" value="1"/>
</dbReference>
<feature type="domain" description="ABC3 transporter permease C-terminal" evidence="8">
    <location>
        <begin position="289"/>
        <end position="409"/>
    </location>
</feature>
<feature type="transmembrane region" description="Helical" evidence="7">
    <location>
        <begin position="377"/>
        <end position="401"/>
    </location>
</feature>
<evidence type="ECO:0000256" key="7">
    <source>
        <dbReference type="SAM" id="Phobius"/>
    </source>
</evidence>
<protein>
    <submittedName>
        <fullName evidence="10">Putative ABC transport system permease protein</fullName>
    </submittedName>
</protein>
<evidence type="ECO:0000256" key="1">
    <source>
        <dbReference type="ARBA" id="ARBA00004651"/>
    </source>
</evidence>
<accession>A0A1M4TTI6</accession>
<dbReference type="GO" id="GO:0005886">
    <property type="term" value="C:plasma membrane"/>
    <property type="evidence" value="ECO:0007669"/>
    <property type="project" value="UniProtKB-SubCell"/>
</dbReference>
<keyword evidence="5 7" id="KW-0472">Membrane</keyword>
<dbReference type="Pfam" id="PF02687">
    <property type="entry name" value="FtsX"/>
    <property type="match status" value="1"/>
</dbReference>
<evidence type="ECO:0000313" key="11">
    <source>
        <dbReference type="Proteomes" id="UP000184480"/>
    </source>
</evidence>
<dbReference type="InterPro" id="IPR050250">
    <property type="entry name" value="Macrolide_Exporter_MacB"/>
</dbReference>
<proteinExistence type="inferred from homology"/>
<feature type="transmembrane region" description="Helical" evidence="7">
    <location>
        <begin position="285"/>
        <end position="307"/>
    </location>
</feature>
<gene>
    <name evidence="10" type="ORF">SAMN05444362_101415</name>
</gene>
<feature type="domain" description="MacB-like periplasmic core" evidence="9">
    <location>
        <begin position="21"/>
        <end position="248"/>
    </location>
</feature>
<evidence type="ECO:0000259" key="9">
    <source>
        <dbReference type="Pfam" id="PF12704"/>
    </source>
</evidence>
<dbReference type="OrthoDB" id="9770036at2"/>
<dbReference type="STRING" id="1346286.SAMN05444362_101415"/>
<evidence type="ECO:0000256" key="2">
    <source>
        <dbReference type="ARBA" id="ARBA00022475"/>
    </source>
</evidence>
<dbReference type="Proteomes" id="UP000184480">
    <property type="component" value="Unassembled WGS sequence"/>
</dbReference>
<evidence type="ECO:0000256" key="5">
    <source>
        <dbReference type="ARBA" id="ARBA00023136"/>
    </source>
</evidence>
<dbReference type="AlphaFoldDB" id="A0A1M4TTI6"/>